<keyword evidence="1" id="KW-0472">Membrane</keyword>
<feature type="transmembrane region" description="Helical" evidence="1">
    <location>
        <begin position="175"/>
        <end position="195"/>
    </location>
</feature>
<dbReference type="SUPFAM" id="SSF103481">
    <property type="entry name" value="Multidrug resistance efflux transporter EmrE"/>
    <property type="match status" value="2"/>
</dbReference>
<protein>
    <submittedName>
        <fullName evidence="3">DMT family transporter</fullName>
    </submittedName>
</protein>
<dbReference type="RefSeq" id="WP_387960970.1">
    <property type="nucleotide sequence ID" value="NZ_JBHSGP010000005.1"/>
</dbReference>
<reference evidence="4" key="1">
    <citation type="journal article" date="2019" name="Int. J. Syst. Evol. Microbiol.">
        <title>The Global Catalogue of Microorganisms (GCM) 10K type strain sequencing project: providing services to taxonomists for standard genome sequencing and annotation.</title>
        <authorList>
            <consortium name="The Broad Institute Genomics Platform"/>
            <consortium name="The Broad Institute Genome Sequencing Center for Infectious Disease"/>
            <person name="Wu L."/>
            <person name="Ma J."/>
        </authorList>
    </citation>
    <scope>NUCLEOTIDE SEQUENCE [LARGE SCALE GENOMIC DNA]</scope>
    <source>
        <strain evidence="4">CCUG 63682</strain>
    </source>
</reference>
<proteinExistence type="predicted"/>
<dbReference type="PANTHER" id="PTHR22911">
    <property type="entry name" value="ACYL-MALONYL CONDENSING ENZYME-RELATED"/>
    <property type="match status" value="1"/>
</dbReference>
<feature type="transmembrane region" description="Helical" evidence="1">
    <location>
        <begin position="239"/>
        <end position="260"/>
    </location>
</feature>
<feature type="transmembrane region" description="Helical" evidence="1">
    <location>
        <begin position="266"/>
        <end position="287"/>
    </location>
</feature>
<sequence length="306" mass="34590">MPNAKLNNYLHLHLLVFIAGFTAILGELISIGSIPLVWYRMLMAGILMFFYLKLVKIDYKISLKTKFKFFVAGIIIALHWITFFEAINQSNVSITLAMFSTGAFFASFIEPMIFKRRIVWYEIIFGIIVILGVFLITQSEIKYINGILLGIASALFSSFFAVLNGMFVRTYRASVISFYEFFSGVIFISIFLLIFKDGFNASFFVLSLNDWIYLFILASICTAYAFIGAVNVMRYLSPYTVVLSYNLEPVYGILLALILFPETETMSVQFYLGAILILSTVLLDGILKNSKRGGKVVSKTNTPKVL</sequence>
<feature type="transmembrane region" description="Helical" evidence="1">
    <location>
        <begin position="211"/>
        <end position="232"/>
    </location>
</feature>
<feature type="transmembrane region" description="Helical" evidence="1">
    <location>
        <begin position="143"/>
        <end position="163"/>
    </location>
</feature>
<feature type="transmembrane region" description="Helical" evidence="1">
    <location>
        <begin position="67"/>
        <end position="84"/>
    </location>
</feature>
<feature type="domain" description="EamA" evidence="2">
    <location>
        <begin position="14"/>
        <end position="137"/>
    </location>
</feature>
<dbReference type="InterPro" id="IPR000620">
    <property type="entry name" value="EamA_dom"/>
</dbReference>
<keyword evidence="4" id="KW-1185">Reference proteome</keyword>
<dbReference type="EMBL" id="JBHSGP010000005">
    <property type="protein sequence ID" value="MFC4721356.1"/>
    <property type="molecule type" value="Genomic_DNA"/>
</dbReference>
<feature type="transmembrane region" description="Helical" evidence="1">
    <location>
        <begin position="12"/>
        <end position="31"/>
    </location>
</feature>
<dbReference type="Pfam" id="PF00892">
    <property type="entry name" value="EamA"/>
    <property type="match status" value="2"/>
</dbReference>
<gene>
    <name evidence="3" type="ORF">ACFO5O_03400</name>
</gene>
<comment type="caution">
    <text evidence="3">The sequence shown here is derived from an EMBL/GenBank/DDBJ whole genome shotgun (WGS) entry which is preliminary data.</text>
</comment>
<organism evidence="3 4">
    <name type="scientific">Geojedonia litorea</name>
    <dbReference type="NCBI Taxonomy" id="1268269"/>
    <lineage>
        <taxon>Bacteria</taxon>
        <taxon>Pseudomonadati</taxon>
        <taxon>Bacteroidota</taxon>
        <taxon>Flavobacteriia</taxon>
        <taxon>Flavobacteriales</taxon>
        <taxon>Flavobacteriaceae</taxon>
        <taxon>Geojedonia</taxon>
    </lineage>
</organism>
<keyword evidence="1" id="KW-0812">Transmembrane</keyword>
<evidence type="ECO:0000313" key="4">
    <source>
        <dbReference type="Proteomes" id="UP001595953"/>
    </source>
</evidence>
<evidence type="ECO:0000313" key="3">
    <source>
        <dbReference type="EMBL" id="MFC4721356.1"/>
    </source>
</evidence>
<dbReference type="InterPro" id="IPR037185">
    <property type="entry name" value="EmrE-like"/>
</dbReference>
<evidence type="ECO:0000259" key="2">
    <source>
        <dbReference type="Pfam" id="PF00892"/>
    </source>
</evidence>
<evidence type="ECO:0000256" key="1">
    <source>
        <dbReference type="SAM" id="Phobius"/>
    </source>
</evidence>
<keyword evidence="1" id="KW-1133">Transmembrane helix</keyword>
<name>A0ABV9MZ76_9FLAO</name>
<accession>A0ABV9MZ76</accession>
<dbReference type="PANTHER" id="PTHR22911:SF79">
    <property type="entry name" value="MOBA-LIKE NTP TRANSFERASE DOMAIN-CONTAINING PROTEIN"/>
    <property type="match status" value="1"/>
</dbReference>
<dbReference type="Proteomes" id="UP001595953">
    <property type="component" value="Unassembled WGS sequence"/>
</dbReference>
<feature type="transmembrane region" description="Helical" evidence="1">
    <location>
        <begin position="37"/>
        <end position="55"/>
    </location>
</feature>
<feature type="domain" description="EamA" evidence="2">
    <location>
        <begin position="145"/>
        <end position="283"/>
    </location>
</feature>
<feature type="transmembrane region" description="Helical" evidence="1">
    <location>
        <begin position="90"/>
        <end position="109"/>
    </location>
</feature>
<feature type="transmembrane region" description="Helical" evidence="1">
    <location>
        <begin position="118"/>
        <end position="137"/>
    </location>
</feature>